<dbReference type="Gene3D" id="2.180.10.10">
    <property type="entry name" value="RHS repeat-associated core"/>
    <property type="match status" value="1"/>
</dbReference>
<dbReference type="EMBL" id="QNVT01000032">
    <property type="protein sequence ID" value="REC59780.1"/>
    <property type="molecule type" value="Genomic_DNA"/>
</dbReference>
<evidence type="ECO:0000313" key="1">
    <source>
        <dbReference type="EMBL" id="REC59780.1"/>
    </source>
</evidence>
<name>A0A3D9C1P2_9FLAO</name>
<evidence type="ECO:0000313" key="2">
    <source>
        <dbReference type="Proteomes" id="UP000256686"/>
    </source>
</evidence>
<organism evidence="1 2">
    <name type="scientific">Chryseobacterium pennae</name>
    <dbReference type="NCBI Taxonomy" id="2258962"/>
    <lineage>
        <taxon>Bacteria</taxon>
        <taxon>Pseudomonadati</taxon>
        <taxon>Bacteroidota</taxon>
        <taxon>Flavobacteriia</taxon>
        <taxon>Flavobacteriales</taxon>
        <taxon>Weeksellaceae</taxon>
        <taxon>Chryseobacterium group</taxon>
        <taxon>Chryseobacterium</taxon>
    </lineage>
</organism>
<reference evidence="2" key="1">
    <citation type="submission" date="2018-06" db="EMBL/GenBank/DDBJ databases">
        <authorList>
            <person name="Lum Nde A."/>
            <person name="Hugo C."/>
        </authorList>
    </citation>
    <scope>NUCLEOTIDE SEQUENCE [LARGE SCALE GENOMIC DNA]</scope>
    <source>
        <strain evidence="2">1_F178</strain>
    </source>
</reference>
<dbReference type="Proteomes" id="UP000256686">
    <property type="component" value="Unassembled WGS sequence"/>
</dbReference>
<comment type="caution">
    <text evidence="1">The sequence shown here is derived from an EMBL/GenBank/DDBJ whole genome shotgun (WGS) entry which is preliminary data.</text>
</comment>
<proteinExistence type="predicted"/>
<gene>
    <name evidence="1" type="ORF">DRF65_23910</name>
</gene>
<evidence type="ECO:0008006" key="3">
    <source>
        <dbReference type="Google" id="ProtNLM"/>
    </source>
</evidence>
<keyword evidence="2" id="KW-1185">Reference proteome</keyword>
<dbReference type="AlphaFoldDB" id="A0A3D9C1P2"/>
<accession>A0A3D9C1P2</accession>
<dbReference type="RefSeq" id="WP_115973237.1">
    <property type="nucleotide sequence ID" value="NZ_QNVT01000032.1"/>
</dbReference>
<sequence length="92" mass="10700">MCYVGEEQFSIISNYLGALTYAYDHTGSLVLERELDIYGSLRKGDNEFVSFLYQGQYVDVETGLAYNRFRYYDLESAEYNYVQTVSVLQMVL</sequence>
<protein>
    <recommendedName>
        <fullName evidence="3">RHS repeat-associated core domain-containing protein</fullName>
    </recommendedName>
</protein>